<organism evidence="6 7">
    <name type="scientific">Buchnera aphidicola subsp. Melaphis rhois</name>
    <dbReference type="NCBI Taxonomy" id="118103"/>
    <lineage>
        <taxon>Bacteria</taxon>
        <taxon>Pseudomonadati</taxon>
        <taxon>Pseudomonadota</taxon>
        <taxon>Gammaproteobacteria</taxon>
        <taxon>Enterobacterales</taxon>
        <taxon>Erwiniaceae</taxon>
        <taxon>Buchnera</taxon>
    </lineage>
</organism>
<name>A0A4D6YAW1_BUCMH</name>
<feature type="binding site" evidence="5">
    <location>
        <position position="167"/>
    </location>
    <ligand>
        <name>(2E)-4-hydroxy-3-methylbut-2-enyl diphosphate</name>
        <dbReference type="ChEBI" id="CHEBI:128753"/>
    </ligand>
</feature>
<feature type="binding site" evidence="5">
    <location>
        <position position="225"/>
    </location>
    <ligand>
        <name>(2E)-4-hydroxy-3-methylbut-2-enyl diphosphate</name>
        <dbReference type="ChEBI" id="CHEBI:128753"/>
    </ligand>
</feature>
<evidence type="ECO:0000256" key="3">
    <source>
        <dbReference type="ARBA" id="ARBA00023004"/>
    </source>
</evidence>
<dbReference type="NCBIfam" id="TIGR00216">
    <property type="entry name" value="ispH_lytB"/>
    <property type="match status" value="1"/>
</dbReference>
<feature type="binding site" evidence="5">
    <location>
        <position position="124"/>
    </location>
    <ligand>
        <name>dimethylallyl diphosphate</name>
        <dbReference type="ChEBI" id="CHEBI:57623"/>
    </ligand>
</feature>
<dbReference type="Gene3D" id="3.40.50.11270">
    <property type="match status" value="1"/>
</dbReference>
<dbReference type="NCBIfam" id="NF002190">
    <property type="entry name" value="PRK01045.1-4"/>
    <property type="match status" value="1"/>
</dbReference>
<dbReference type="NCBIfam" id="NF002188">
    <property type="entry name" value="PRK01045.1-2"/>
    <property type="match status" value="1"/>
</dbReference>
<feature type="binding site" evidence="5">
    <location>
        <position position="41"/>
    </location>
    <ligand>
        <name>dimethylallyl diphosphate</name>
        <dbReference type="ChEBI" id="CHEBI:57623"/>
    </ligand>
</feature>
<dbReference type="InterPro" id="IPR003451">
    <property type="entry name" value="LytB/IspH"/>
</dbReference>
<feature type="binding site" evidence="5">
    <location>
        <position position="74"/>
    </location>
    <ligand>
        <name>(2E)-4-hydroxy-3-methylbut-2-enyl diphosphate</name>
        <dbReference type="ChEBI" id="CHEBI:128753"/>
    </ligand>
</feature>
<dbReference type="UniPathway" id="UPA00056">
    <property type="reaction ID" value="UER00097"/>
</dbReference>
<dbReference type="RefSeq" id="WP_158336371.1">
    <property type="nucleotide sequence ID" value="NZ_CP033004.1"/>
</dbReference>
<feature type="binding site" evidence="5">
    <location>
        <position position="124"/>
    </location>
    <ligand>
        <name>isopentenyl diphosphate</name>
        <dbReference type="ChEBI" id="CHEBI:128769"/>
    </ligand>
</feature>
<keyword evidence="5" id="KW-0414">Isoprene biosynthesis</keyword>
<dbReference type="Gene3D" id="3.40.1010.20">
    <property type="entry name" value="4-hydroxy-3-methylbut-2-enyl diphosphate reductase, catalytic domain"/>
    <property type="match status" value="2"/>
</dbReference>
<feature type="binding site" evidence="5">
    <location>
        <position position="227"/>
    </location>
    <ligand>
        <name>isopentenyl diphosphate</name>
        <dbReference type="ChEBI" id="CHEBI:128769"/>
    </ligand>
</feature>
<comment type="function">
    <text evidence="5">Catalyzes the conversion of 1-hydroxy-2-methyl-2-(E)-butenyl 4-diphosphate (HMBPP) into a mixture of isopentenyl diphosphate (IPP) and dimethylallyl diphosphate (DMAPP). Acts in the terminal step of the DOXP/MEP pathway for isoprenoid precursor biosynthesis.</text>
</comment>
<keyword evidence="4 5" id="KW-0411">Iron-sulfur</keyword>
<dbReference type="UniPathway" id="UPA00059">
    <property type="reaction ID" value="UER00105"/>
</dbReference>
<accession>A0A4D6YAW1</accession>
<dbReference type="GO" id="GO:0046872">
    <property type="term" value="F:metal ion binding"/>
    <property type="evidence" value="ECO:0007669"/>
    <property type="project" value="UniProtKB-KW"/>
</dbReference>
<feature type="binding site" evidence="5">
    <location>
        <position position="74"/>
    </location>
    <ligand>
        <name>isopentenyl diphosphate</name>
        <dbReference type="ChEBI" id="CHEBI:128769"/>
    </ligand>
</feature>
<feature type="binding site" evidence="5">
    <location>
        <position position="227"/>
    </location>
    <ligand>
        <name>dimethylallyl diphosphate</name>
        <dbReference type="ChEBI" id="CHEBI:57623"/>
    </ligand>
</feature>
<keyword evidence="5 6" id="KW-0560">Oxidoreductase</keyword>
<keyword evidence="3 5" id="KW-0408">Iron</keyword>
<feature type="binding site" evidence="5">
    <location>
        <position position="124"/>
    </location>
    <ligand>
        <name>(2E)-4-hydroxy-3-methylbut-2-enyl diphosphate</name>
        <dbReference type="ChEBI" id="CHEBI:128753"/>
    </ligand>
</feature>
<feature type="binding site" evidence="5">
    <location>
        <position position="226"/>
    </location>
    <ligand>
        <name>dimethylallyl diphosphate</name>
        <dbReference type="ChEBI" id="CHEBI:57623"/>
    </ligand>
</feature>
<comment type="similarity">
    <text evidence="5">Belongs to the IspH family.</text>
</comment>
<feature type="binding site" evidence="5">
    <location>
        <position position="270"/>
    </location>
    <ligand>
        <name>isopentenyl diphosphate</name>
        <dbReference type="ChEBI" id="CHEBI:128769"/>
    </ligand>
</feature>
<comment type="catalytic activity">
    <reaction evidence="5">
        <text>dimethylallyl diphosphate + 2 oxidized [2Fe-2S]-[ferredoxin] + H2O = (2E)-4-hydroxy-3-methylbut-2-enyl diphosphate + 2 reduced [2Fe-2S]-[ferredoxin] + 2 H(+)</text>
        <dbReference type="Rhea" id="RHEA:24825"/>
        <dbReference type="Rhea" id="RHEA-COMP:10000"/>
        <dbReference type="Rhea" id="RHEA-COMP:10001"/>
        <dbReference type="ChEBI" id="CHEBI:15377"/>
        <dbReference type="ChEBI" id="CHEBI:15378"/>
        <dbReference type="ChEBI" id="CHEBI:33737"/>
        <dbReference type="ChEBI" id="CHEBI:33738"/>
        <dbReference type="ChEBI" id="CHEBI:57623"/>
        <dbReference type="ChEBI" id="CHEBI:128753"/>
        <dbReference type="EC" id="1.17.7.4"/>
    </reaction>
</comment>
<feature type="binding site" evidence="5">
    <location>
        <position position="12"/>
    </location>
    <ligand>
        <name>[4Fe-4S] cluster</name>
        <dbReference type="ChEBI" id="CHEBI:49883"/>
    </ligand>
</feature>
<evidence type="ECO:0000256" key="5">
    <source>
        <dbReference type="HAMAP-Rule" id="MF_00191"/>
    </source>
</evidence>
<evidence type="ECO:0000256" key="1">
    <source>
        <dbReference type="ARBA" id="ARBA00022485"/>
    </source>
</evidence>
<dbReference type="OrthoDB" id="9804068at2"/>
<feature type="binding site" evidence="5">
    <location>
        <position position="197"/>
    </location>
    <ligand>
        <name>[4Fe-4S] cluster</name>
        <dbReference type="ChEBI" id="CHEBI:49883"/>
    </ligand>
</feature>
<gene>
    <name evidence="5" type="primary">ispH</name>
    <name evidence="6" type="ORF">D9V73_00695</name>
</gene>
<feature type="binding site" evidence="5">
    <location>
        <position position="225"/>
    </location>
    <ligand>
        <name>isopentenyl diphosphate</name>
        <dbReference type="ChEBI" id="CHEBI:128769"/>
    </ligand>
</feature>
<feature type="binding site" evidence="5">
    <location>
        <position position="226"/>
    </location>
    <ligand>
        <name>isopentenyl diphosphate</name>
        <dbReference type="ChEBI" id="CHEBI:128769"/>
    </ligand>
</feature>
<evidence type="ECO:0000256" key="4">
    <source>
        <dbReference type="ARBA" id="ARBA00023014"/>
    </source>
</evidence>
<comment type="catalytic activity">
    <reaction evidence="5">
        <text>isopentenyl diphosphate + 2 oxidized [2Fe-2S]-[ferredoxin] + H2O = (2E)-4-hydroxy-3-methylbut-2-enyl diphosphate + 2 reduced [2Fe-2S]-[ferredoxin] + 2 H(+)</text>
        <dbReference type="Rhea" id="RHEA:24488"/>
        <dbReference type="Rhea" id="RHEA-COMP:10000"/>
        <dbReference type="Rhea" id="RHEA-COMP:10001"/>
        <dbReference type="ChEBI" id="CHEBI:15377"/>
        <dbReference type="ChEBI" id="CHEBI:15378"/>
        <dbReference type="ChEBI" id="CHEBI:33737"/>
        <dbReference type="ChEBI" id="CHEBI:33738"/>
        <dbReference type="ChEBI" id="CHEBI:128753"/>
        <dbReference type="ChEBI" id="CHEBI:128769"/>
        <dbReference type="EC" id="1.17.7.4"/>
    </reaction>
</comment>
<comment type="cofactor">
    <cofactor evidence="5">
        <name>[4Fe-4S] cluster</name>
        <dbReference type="ChEBI" id="CHEBI:49883"/>
    </cofactor>
    <text evidence="5">Binds 1 [4Fe-4S] cluster per subunit.</text>
</comment>
<dbReference type="EC" id="1.17.7.4" evidence="5"/>
<feature type="binding site" evidence="5">
    <location>
        <position position="270"/>
    </location>
    <ligand>
        <name>(2E)-4-hydroxy-3-methylbut-2-enyl diphosphate</name>
        <dbReference type="ChEBI" id="CHEBI:128753"/>
    </ligand>
</feature>
<feature type="binding site" evidence="5">
    <location>
        <position position="225"/>
    </location>
    <ligand>
        <name>dimethylallyl diphosphate</name>
        <dbReference type="ChEBI" id="CHEBI:57623"/>
    </ligand>
</feature>
<protein>
    <recommendedName>
        <fullName evidence="5">4-hydroxy-3-methylbut-2-enyl diphosphate reductase</fullName>
        <shortName evidence="5">HMBPP reductase</shortName>
        <ecNumber evidence="5">1.17.7.4</ecNumber>
    </recommendedName>
</protein>
<dbReference type="GO" id="GO:0016114">
    <property type="term" value="P:terpenoid biosynthetic process"/>
    <property type="evidence" value="ECO:0007669"/>
    <property type="project" value="UniProtKB-UniRule"/>
</dbReference>
<dbReference type="HAMAP" id="MF_00191">
    <property type="entry name" value="IspH"/>
    <property type="match status" value="1"/>
</dbReference>
<feature type="binding site" evidence="5">
    <location>
        <position position="226"/>
    </location>
    <ligand>
        <name>(2E)-4-hydroxy-3-methylbut-2-enyl diphosphate</name>
        <dbReference type="ChEBI" id="CHEBI:128753"/>
    </ligand>
</feature>
<dbReference type="AlphaFoldDB" id="A0A4D6YAW1"/>
<feature type="binding site" evidence="5">
    <location>
        <position position="41"/>
    </location>
    <ligand>
        <name>isopentenyl diphosphate</name>
        <dbReference type="ChEBI" id="CHEBI:128769"/>
    </ligand>
</feature>
<keyword evidence="1 5" id="KW-0004">4Fe-4S</keyword>
<dbReference type="GO" id="GO:0051539">
    <property type="term" value="F:4 iron, 4 sulfur cluster binding"/>
    <property type="evidence" value="ECO:0007669"/>
    <property type="project" value="UniProtKB-UniRule"/>
</dbReference>
<reference evidence="6 7" key="1">
    <citation type="submission" date="2018-10" db="EMBL/GenBank/DDBJ databases">
        <title>Comparative functional genomics of the obligate endosymbiont Buchnera aphidicola.</title>
        <authorList>
            <person name="Chong R.A."/>
        </authorList>
    </citation>
    <scope>NUCLEOTIDE SEQUENCE [LARGE SCALE GENOMIC DNA]</scope>
    <source>
        <strain evidence="6 7">Mrh</strain>
    </source>
</reference>
<proteinExistence type="inferred from homology"/>
<comment type="subunit">
    <text evidence="5">Homodimer.</text>
</comment>
<feature type="binding site" evidence="5">
    <location>
        <position position="270"/>
    </location>
    <ligand>
        <name>dimethylallyl diphosphate</name>
        <dbReference type="ChEBI" id="CHEBI:57623"/>
    </ligand>
</feature>
<feature type="active site" description="Proton donor" evidence="5">
    <location>
        <position position="126"/>
    </location>
</feature>
<feature type="binding site" evidence="5">
    <location>
        <position position="74"/>
    </location>
    <ligand>
        <name>dimethylallyl diphosphate</name>
        <dbReference type="ChEBI" id="CHEBI:57623"/>
    </ligand>
</feature>
<dbReference type="PANTHER" id="PTHR30426:SF0">
    <property type="entry name" value="4-HYDROXY-3-METHYLBUT-2-ENYL DIPHOSPHATE REDUCTASE"/>
    <property type="match status" value="1"/>
</dbReference>
<evidence type="ECO:0000313" key="7">
    <source>
        <dbReference type="Proteomes" id="UP000298566"/>
    </source>
</evidence>
<dbReference type="GO" id="GO:0051745">
    <property type="term" value="F:4-hydroxy-3-methylbut-2-enyl diphosphate reductase activity"/>
    <property type="evidence" value="ECO:0007669"/>
    <property type="project" value="UniProtKB-UniRule"/>
</dbReference>
<feature type="binding site" evidence="5">
    <location>
        <position position="96"/>
    </location>
    <ligand>
        <name>[4Fe-4S] cluster</name>
        <dbReference type="ChEBI" id="CHEBI:49883"/>
    </ligand>
</feature>
<evidence type="ECO:0000313" key="6">
    <source>
        <dbReference type="EMBL" id="QCI23174.1"/>
    </source>
</evidence>
<dbReference type="PANTHER" id="PTHR30426">
    <property type="entry name" value="4-HYDROXY-3-METHYLBUT-2-ENYL DIPHOSPHATE REDUCTASE"/>
    <property type="match status" value="1"/>
</dbReference>
<dbReference type="Proteomes" id="UP000298566">
    <property type="component" value="Chromosome"/>
</dbReference>
<feature type="binding site" evidence="5">
    <location>
        <position position="227"/>
    </location>
    <ligand>
        <name>(2E)-4-hydroxy-3-methylbut-2-enyl diphosphate</name>
        <dbReference type="ChEBI" id="CHEBI:128753"/>
    </ligand>
</feature>
<feature type="binding site" evidence="5">
    <location>
        <position position="41"/>
    </location>
    <ligand>
        <name>(2E)-4-hydroxy-3-methylbut-2-enyl diphosphate</name>
        <dbReference type="ChEBI" id="CHEBI:128753"/>
    </ligand>
</feature>
<dbReference type="GO" id="GO:0019288">
    <property type="term" value="P:isopentenyl diphosphate biosynthetic process, methylerythritol 4-phosphate pathway"/>
    <property type="evidence" value="ECO:0007669"/>
    <property type="project" value="UniProtKB-UniRule"/>
</dbReference>
<dbReference type="GO" id="GO:0050992">
    <property type="term" value="P:dimethylallyl diphosphate biosynthetic process"/>
    <property type="evidence" value="ECO:0007669"/>
    <property type="project" value="UniProtKB-UniRule"/>
</dbReference>
<dbReference type="Pfam" id="PF02401">
    <property type="entry name" value="LYTB"/>
    <property type="match status" value="1"/>
</dbReference>
<comment type="pathway">
    <text evidence="5">Isoprenoid biosynthesis; dimethylallyl diphosphate biosynthesis; dimethylallyl diphosphate from (2E)-4-hydroxy-3-methylbutenyl diphosphate: step 1/1.</text>
</comment>
<keyword evidence="2 5" id="KW-0479">Metal-binding</keyword>
<sequence length="315" mass="35239">MKIFLANPRGFCAGVKRAINIVNIALKAWGKPIYVNHEIVHNTYITNYLKSKGVIFNEKIRSIPLGSILIFSAHGVPKSLRNEAIKRKLRIIDATCPLVKKVHKEVSQASNLGFEAILIGTLKHPEVEGTLGQYDYDQGKIYLIESVKDVSKLKVNNPNKLMFMTQTTLSLEQIHPIIIALRKKYPNIISPKKPDICYATINRQIAVKEISKISDAIIIIGSKHSSNSNQLMKLGRKTGKYTALINSKNEIDTNYLSNNIQSIGVSAGASTPNIIIKQVIKRLSKIKKTTIQEISGIKENITFNLPKELKNIKFK</sequence>
<dbReference type="EMBL" id="CP033004">
    <property type="protein sequence ID" value="QCI23174.1"/>
    <property type="molecule type" value="Genomic_DNA"/>
</dbReference>
<dbReference type="CDD" id="cd13944">
    <property type="entry name" value="lytB_ispH"/>
    <property type="match status" value="1"/>
</dbReference>
<evidence type="ECO:0000256" key="2">
    <source>
        <dbReference type="ARBA" id="ARBA00022723"/>
    </source>
</evidence>
<comment type="pathway">
    <text evidence="5">Isoprenoid biosynthesis; isopentenyl diphosphate biosynthesis via DXP pathway; isopentenyl diphosphate from 1-deoxy-D-xylulose 5-phosphate: step 6/6.</text>
</comment>